<organism evidence="3 4">
    <name type="scientific">Robinsoniella peoriensis</name>
    <dbReference type="NCBI Taxonomy" id="180332"/>
    <lineage>
        <taxon>Bacteria</taxon>
        <taxon>Bacillati</taxon>
        <taxon>Bacillota</taxon>
        <taxon>Clostridia</taxon>
        <taxon>Lachnospirales</taxon>
        <taxon>Lachnospiraceae</taxon>
        <taxon>Robinsoniella</taxon>
    </lineage>
</organism>
<name>A0A4U8Q7X4_9FIRM</name>
<dbReference type="SMART" id="SM00871">
    <property type="entry name" value="AraC_E_bind"/>
    <property type="match status" value="1"/>
</dbReference>
<keyword evidence="4" id="KW-1185">Reference proteome</keyword>
<dbReference type="OrthoDB" id="9773308at2"/>
<evidence type="ECO:0000259" key="2">
    <source>
        <dbReference type="PROSITE" id="PS50937"/>
    </source>
</evidence>
<sequence>MFTIGEFSKLCCISARMLRHYDSIGLLHPAATGADNGYRYYKASQAKTLHMIEKLKRYGFTLSEIKVLLELTDDALYIQIQLQHQKIKDQIYSLNTILSQMEQDLSLTKEKKTMKQNQYHVITMDTPAQNVFGIRRTINIDADSIHQLFANLHQEMDTRGLKPAGAFQLVYLNEEFSHENVEVEAQVPVNSPHPDIRTIPPTLCAAVTHYGSHQNLHQAYEAILNWLADHPEYQISGPGIERFIRDEHSASSADDLETGILFPLVKTK</sequence>
<comment type="caution">
    <text evidence="3">The sequence shown here is derived from an EMBL/GenBank/DDBJ whole genome shotgun (WGS) entry which is preliminary data.</text>
</comment>
<dbReference type="EMBL" id="QGQD01000054">
    <property type="protein sequence ID" value="TLD00474.1"/>
    <property type="molecule type" value="Genomic_DNA"/>
</dbReference>
<keyword evidence="1" id="KW-0238">DNA-binding</keyword>
<dbReference type="Gene3D" id="3.20.80.10">
    <property type="entry name" value="Regulatory factor, effector binding domain"/>
    <property type="match status" value="1"/>
</dbReference>
<dbReference type="SUPFAM" id="SSF46955">
    <property type="entry name" value="Putative DNA-binding domain"/>
    <property type="match status" value="1"/>
</dbReference>
<evidence type="ECO:0000313" key="4">
    <source>
        <dbReference type="Proteomes" id="UP000306509"/>
    </source>
</evidence>
<evidence type="ECO:0000313" key="3">
    <source>
        <dbReference type="EMBL" id="TLD00474.1"/>
    </source>
</evidence>
<dbReference type="InterPro" id="IPR011256">
    <property type="entry name" value="Reg_factor_effector_dom_sf"/>
</dbReference>
<proteinExistence type="predicted"/>
<reference evidence="3 4" key="1">
    <citation type="journal article" date="2019" name="Anaerobe">
        <title>Detection of Robinsoniella peoriensis in multiple bone samples of a trauma patient.</title>
        <authorList>
            <person name="Schrottner P."/>
            <person name="Hartwich K."/>
            <person name="Bunk B."/>
            <person name="Schober I."/>
            <person name="Helbig S."/>
            <person name="Rudolph W.W."/>
            <person name="Gunzer F."/>
        </authorList>
    </citation>
    <scope>NUCLEOTIDE SEQUENCE [LARGE SCALE GENOMIC DNA]</scope>
    <source>
        <strain evidence="3 4">DSM 106044</strain>
    </source>
</reference>
<dbReference type="Proteomes" id="UP000306509">
    <property type="component" value="Unassembled WGS sequence"/>
</dbReference>
<dbReference type="InterPro" id="IPR009061">
    <property type="entry name" value="DNA-bd_dom_put_sf"/>
</dbReference>
<dbReference type="Gene3D" id="1.10.1660.10">
    <property type="match status" value="1"/>
</dbReference>
<dbReference type="InterPro" id="IPR047057">
    <property type="entry name" value="MerR_fam"/>
</dbReference>
<dbReference type="RefSeq" id="WP_070040796.1">
    <property type="nucleotide sequence ID" value="NZ_CABMJZ010000026.1"/>
</dbReference>
<accession>A0A4U8Q7X4</accession>
<gene>
    <name evidence="3" type="primary">bmrR_3</name>
    <name evidence="3" type="ORF">DSM106044_02606</name>
</gene>
<feature type="domain" description="HTH merR-type" evidence="2">
    <location>
        <begin position="1"/>
        <end position="71"/>
    </location>
</feature>
<dbReference type="SMART" id="SM00422">
    <property type="entry name" value="HTH_MERR"/>
    <property type="match status" value="1"/>
</dbReference>
<protein>
    <submittedName>
        <fullName evidence="3">Multidrug-efflux transporter 1 regulator</fullName>
    </submittedName>
</protein>
<dbReference type="InterPro" id="IPR029442">
    <property type="entry name" value="GyrI-like"/>
</dbReference>
<dbReference type="GO" id="GO:0003677">
    <property type="term" value="F:DNA binding"/>
    <property type="evidence" value="ECO:0007669"/>
    <property type="project" value="UniProtKB-KW"/>
</dbReference>
<dbReference type="GO" id="GO:0003700">
    <property type="term" value="F:DNA-binding transcription factor activity"/>
    <property type="evidence" value="ECO:0007669"/>
    <property type="project" value="InterPro"/>
</dbReference>
<dbReference type="PROSITE" id="PS50937">
    <property type="entry name" value="HTH_MERR_2"/>
    <property type="match status" value="1"/>
</dbReference>
<dbReference type="Pfam" id="PF13411">
    <property type="entry name" value="MerR_1"/>
    <property type="match status" value="1"/>
</dbReference>
<dbReference type="PANTHER" id="PTHR30204:SF97">
    <property type="entry name" value="MERR FAMILY REGULATORY PROTEIN"/>
    <property type="match status" value="1"/>
</dbReference>
<evidence type="ECO:0000256" key="1">
    <source>
        <dbReference type="ARBA" id="ARBA00023125"/>
    </source>
</evidence>
<dbReference type="STRING" id="180332.GCA_000797495_01328"/>
<dbReference type="Pfam" id="PF06445">
    <property type="entry name" value="GyrI-like"/>
    <property type="match status" value="1"/>
</dbReference>
<dbReference type="SUPFAM" id="SSF55136">
    <property type="entry name" value="Probable bacterial effector-binding domain"/>
    <property type="match status" value="1"/>
</dbReference>
<dbReference type="InterPro" id="IPR010499">
    <property type="entry name" value="AraC_E-bd"/>
</dbReference>
<dbReference type="AlphaFoldDB" id="A0A4U8Q7X4"/>
<dbReference type="InterPro" id="IPR000551">
    <property type="entry name" value="MerR-type_HTH_dom"/>
</dbReference>
<dbReference type="PANTHER" id="PTHR30204">
    <property type="entry name" value="REDOX-CYCLING DRUG-SENSING TRANSCRIPTIONAL ACTIVATOR SOXR"/>
    <property type="match status" value="1"/>
</dbReference>